<name>A0A1R4H4S8_9GAMM</name>
<dbReference type="AlphaFoldDB" id="A0A1R4H4S8"/>
<protein>
    <submittedName>
        <fullName evidence="1">Uncharacterized protein</fullName>
    </submittedName>
</protein>
<accession>A0A1R4H4S8</accession>
<dbReference type="EMBL" id="FUKJ01000130">
    <property type="protein sequence ID" value="SJM91278.1"/>
    <property type="molecule type" value="Genomic_DNA"/>
</dbReference>
<organism evidence="1 2">
    <name type="scientific">Crenothrix polyspora</name>
    <dbReference type="NCBI Taxonomy" id="360316"/>
    <lineage>
        <taxon>Bacteria</taxon>
        <taxon>Pseudomonadati</taxon>
        <taxon>Pseudomonadota</taxon>
        <taxon>Gammaproteobacteria</taxon>
        <taxon>Methylococcales</taxon>
        <taxon>Crenotrichaceae</taxon>
        <taxon>Crenothrix</taxon>
    </lineage>
</organism>
<gene>
    <name evidence="1" type="ORF">CRENPOLYSF2_2150018</name>
</gene>
<sequence length="26" mass="3191">MPYVIYWAFAIKLRLIKRSNYNLTLC</sequence>
<keyword evidence="2" id="KW-1185">Reference proteome</keyword>
<evidence type="ECO:0000313" key="2">
    <source>
        <dbReference type="Proteomes" id="UP000195442"/>
    </source>
</evidence>
<proteinExistence type="predicted"/>
<evidence type="ECO:0000313" key="1">
    <source>
        <dbReference type="EMBL" id="SJM91278.1"/>
    </source>
</evidence>
<dbReference type="Proteomes" id="UP000195442">
    <property type="component" value="Unassembled WGS sequence"/>
</dbReference>
<reference evidence="2" key="1">
    <citation type="submission" date="2017-02" db="EMBL/GenBank/DDBJ databases">
        <authorList>
            <person name="Daims H."/>
        </authorList>
    </citation>
    <scope>NUCLEOTIDE SEQUENCE [LARGE SCALE GENOMIC DNA]</scope>
</reference>